<accession>A0A2V4BQS2</accession>
<reference evidence="1 2" key="1">
    <citation type="submission" date="2018-05" db="EMBL/GenBank/DDBJ databases">
        <title>Flavobacterium sp. strain IMCC34759, incomplete genome.</title>
        <authorList>
            <person name="Joung Y."/>
            <person name="Cho J."/>
        </authorList>
    </citation>
    <scope>NUCLEOTIDE SEQUENCE [LARGE SCALE GENOMIC DNA]</scope>
    <source>
        <strain evidence="1 2">IMCC34759</strain>
    </source>
</reference>
<sequence>MEVLRQTMLWAILHQQTERKSSNKKMRNTIIALLILLSVNSYGQTKYQKGIYLNYEEIIQNKPSANYNVELEKRTEGEIKMNGGNDYQLNSLDKSTNRGELKKVVEAYSDGENLYLNCTKLEISKWYAKVISAKKYFVFSGSFPNKYKEYGLEIDKLPFMFGGLGGGLSAMKLAMLRFPYIMEKSNKKITLVSEKNITEILTNDKELLDKYNQDPEKNKMETILKYLAEWNEKQ</sequence>
<dbReference type="AlphaFoldDB" id="A0A2V4BQS2"/>
<proteinExistence type="predicted"/>
<gene>
    <name evidence="1" type="ORF">DMB65_08320</name>
</gene>
<name>A0A2V4BQS2_9FLAO</name>
<protein>
    <submittedName>
        <fullName evidence="1">Uncharacterized protein</fullName>
    </submittedName>
</protein>
<dbReference type="EMBL" id="QJHK01000005">
    <property type="protein sequence ID" value="PXY41396.1"/>
    <property type="molecule type" value="Genomic_DNA"/>
</dbReference>
<dbReference type="OrthoDB" id="1428860at2"/>
<dbReference type="RefSeq" id="WP_110306184.1">
    <property type="nucleotide sequence ID" value="NZ_QJHK01000005.1"/>
</dbReference>
<evidence type="ECO:0000313" key="2">
    <source>
        <dbReference type="Proteomes" id="UP000247903"/>
    </source>
</evidence>
<dbReference type="Proteomes" id="UP000247903">
    <property type="component" value="Unassembled WGS sequence"/>
</dbReference>
<organism evidence="1 2">
    <name type="scientific">Flavobacterium cheongpyeongense</name>
    <dbReference type="NCBI Taxonomy" id="2212651"/>
    <lineage>
        <taxon>Bacteria</taxon>
        <taxon>Pseudomonadati</taxon>
        <taxon>Bacteroidota</taxon>
        <taxon>Flavobacteriia</taxon>
        <taxon>Flavobacteriales</taxon>
        <taxon>Flavobacteriaceae</taxon>
        <taxon>Flavobacterium</taxon>
    </lineage>
</organism>
<evidence type="ECO:0000313" key="1">
    <source>
        <dbReference type="EMBL" id="PXY41396.1"/>
    </source>
</evidence>
<keyword evidence="2" id="KW-1185">Reference proteome</keyword>
<dbReference type="InterPro" id="IPR046693">
    <property type="entry name" value="DUF6563"/>
</dbReference>
<comment type="caution">
    <text evidence="1">The sequence shown here is derived from an EMBL/GenBank/DDBJ whole genome shotgun (WGS) entry which is preliminary data.</text>
</comment>
<dbReference type="Pfam" id="PF20201">
    <property type="entry name" value="DUF6563"/>
    <property type="match status" value="1"/>
</dbReference>